<proteinExistence type="predicted"/>
<dbReference type="EMBL" id="FQNC01000069">
    <property type="protein sequence ID" value="SGZ09578.1"/>
    <property type="molecule type" value="Genomic_DNA"/>
</dbReference>
<organism evidence="1 3">
    <name type="scientific">Microbotryum silenes-dioicae</name>
    <dbReference type="NCBI Taxonomy" id="796604"/>
    <lineage>
        <taxon>Eukaryota</taxon>
        <taxon>Fungi</taxon>
        <taxon>Dikarya</taxon>
        <taxon>Basidiomycota</taxon>
        <taxon>Pucciniomycotina</taxon>
        <taxon>Microbotryomycetes</taxon>
        <taxon>Microbotryales</taxon>
        <taxon>Microbotryaceae</taxon>
        <taxon>Microbotryum</taxon>
    </lineage>
</organism>
<protein>
    <submittedName>
        <fullName evidence="1">BQ5605_C030g10867 protein</fullName>
    </submittedName>
    <submittedName>
        <fullName evidence="2">BQ5605_C030g10884 protein</fullName>
    </submittedName>
</protein>
<evidence type="ECO:0000313" key="3">
    <source>
        <dbReference type="Proteomes" id="UP000249464"/>
    </source>
</evidence>
<name>A0A2X0MM43_9BASI</name>
<reference evidence="1 3" key="1">
    <citation type="submission" date="2016-11" db="EMBL/GenBank/DDBJ databases">
        <authorList>
            <person name="Jaros S."/>
            <person name="Januszkiewicz K."/>
            <person name="Wedrychowicz H."/>
        </authorList>
    </citation>
    <scope>NUCLEOTIDE SEQUENCE [LARGE SCALE GENOMIC DNA]</scope>
</reference>
<evidence type="ECO:0000313" key="1">
    <source>
        <dbReference type="EMBL" id="SGZ09375.1"/>
    </source>
</evidence>
<sequence>MSFVACPKSHLSPRIIEVENGFRIADEVAPRATAKAHMSFPFWSMAPPVCNCLETAFTFQAL</sequence>
<accession>A0A2X0MM43</accession>
<dbReference type="Proteomes" id="UP000249464">
    <property type="component" value="Unassembled WGS sequence"/>
</dbReference>
<dbReference type="AlphaFoldDB" id="A0A2X0MM43"/>
<dbReference type="EMBL" id="FQNC01000069">
    <property type="protein sequence ID" value="SGZ09375.1"/>
    <property type="molecule type" value="Genomic_DNA"/>
</dbReference>
<evidence type="ECO:0000313" key="2">
    <source>
        <dbReference type="EMBL" id="SGZ09578.1"/>
    </source>
</evidence>
<gene>
    <name evidence="1" type="primary">BQ5605_C030g10867</name>
    <name evidence="2" type="synonym">BQ5605_C030g10884</name>
    <name evidence="1" type="ORF">BQ5605_C030G10867</name>
    <name evidence="2" type="ORF">BQ5605_C030G10884</name>
</gene>
<keyword evidence="3" id="KW-1185">Reference proteome</keyword>